<reference evidence="3 4" key="1">
    <citation type="journal article" date="2021" name="Sci. Rep.">
        <title>Genome sequencing of the multicellular alga Astrephomene provides insights into convergent evolution of germ-soma differentiation.</title>
        <authorList>
            <person name="Yamashita S."/>
            <person name="Yamamoto K."/>
            <person name="Matsuzaki R."/>
            <person name="Suzuki S."/>
            <person name="Yamaguchi H."/>
            <person name="Hirooka S."/>
            <person name="Minakuchi Y."/>
            <person name="Miyagishima S."/>
            <person name="Kawachi M."/>
            <person name="Toyoda A."/>
            <person name="Nozaki H."/>
        </authorList>
    </citation>
    <scope>NUCLEOTIDE SEQUENCE [LARGE SCALE GENOMIC DNA]</scope>
    <source>
        <strain evidence="3 4">NIES-4017</strain>
    </source>
</reference>
<gene>
    <name evidence="3" type="ORF">Agub_g15842</name>
</gene>
<dbReference type="GO" id="GO:0044689">
    <property type="term" value="F:7,8-didemethyl-8-hydroxy-5-deazariboflavin synthase activity"/>
    <property type="evidence" value="ECO:0007669"/>
    <property type="project" value="TreeGrafter"/>
</dbReference>
<evidence type="ECO:0000256" key="1">
    <source>
        <dbReference type="ARBA" id="ARBA00001966"/>
    </source>
</evidence>
<dbReference type="GO" id="GO:0051539">
    <property type="term" value="F:4 iron, 4 sulfur cluster binding"/>
    <property type="evidence" value="ECO:0007669"/>
    <property type="project" value="UniProtKB-KW"/>
</dbReference>
<protein>
    <recommendedName>
        <fullName evidence="5">Dehypoxanthine futalosine cyclase</fullName>
    </recommendedName>
</protein>
<dbReference type="InterPro" id="IPR034405">
    <property type="entry name" value="F420"/>
</dbReference>
<dbReference type="EMBL" id="BMAR01000092">
    <property type="protein sequence ID" value="GFR53126.1"/>
    <property type="molecule type" value="Genomic_DNA"/>
</dbReference>
<feature type="non-terminal residue" evidence="3">
    <location>
        <position position="1"/>
    </location>
</feature>
<keyword evidence="2" id="KW-0408">Iron</keyword>
<evidence type="ECO:0000313" key="4">
    <source>
        <dbReference type="Proteomes" id="UP001054857"/>
    </source>
</evidence>
<feature type="non-terminal residue" evidence="3">
    <location>
        <position position="115"/>
    </location>
</feature>
<organism evidence="3 4">
    <name type="scientific">Astrephomene gubernaculifera</name>
    <dbReference type="NCBI Taxonomy" id="47775"/>
    <lineage>
        <taxon>Eukaryota</taxon>
        <taxon>Viridiplantae</taxon>
        <taxon>Chlorophyta</taxon>
        <taxon>core chlorophytes</taxon>
        <taxon>Chlorophyceae</taxon>
        <taxon>CS clade</taxon>
        <taxon>Chlamydomonadales</taxon>
        <taxon>Astrephomenaceae</taxon>
        <taxon>Astrephomene</taxon>
    </lineage>
</organism>
<proteinExistence type="predicted"/>
<keyword evidence="4" id="KW-1185">Reference proteome</keyword>
<dbReference type="SUPFAM" id="SSF102114">
    <property type="entry name" value="Radical SAM enzymes"/>
    <property type="match status" value="1"/>
</dbReference>
<dbReference type="Gene3D" id="3.20.20.70">
    <property type="entry name" value="Aldolase class I"/>
    <property type="match status" value="1"/>
</dbReference>
<dbReference type="AlphaFoldDB" id="A0AAD3E3P3"/>
<dbReference type="PANTHER" id="PTHR43076:SF1">
    <property type="entry name" value="LIPOYL SYNTHASE 2"/>
    <property type="match status" value="1"/>
</dbReference>
<sequence length="115" mass="12639">SSGVVLPPSRPRWRVAVGADGAMEGLPGPREPSRRVSRLLEGVLSGGRPLQRDEMELLLRSRGADHEAVCTAADELRRRTCGEEVSYVVNRNINYTNVCTYKCSFCAFSKGRTGE</sequence>
<keyword evidence="2" id="KW-0479">Metal-binding</keyword>
<comment type="caution">
    <text evidence="3">The sequence shown here is derived from an EMBL/GenBank/DDBJ whole genome shotgun (WGS) entry which is preliminary data.</text>
</comment>
<dbReference type="PANTHER" id="PTHR43076">
    <property type="entry name" value="FO SYNTHASE (COFH)"/>
    <property type="match status" value="1"/>
</dbReference>
<keyword evidence="2" id="KW-0004">4Fe-4S</keyword>
<comment type="cofactor">
    <cofactor evidence="1">
        <name>[4Fe-4S] cluster</name>
        <dbReference type="ChEBI" id="CHEBI:49883"/>
    </cofactor>
</comment>
<evidence type="ECO:0000313" key="3">
    <source>
        <dbReference type="EMBL" id="GFR53126.1"/>
    </source>
</evidence>
<keyword evidence="2" id="KW-0411">Iron-sulfur</keyword>
<dbReference type="Proteomes" id="UP001054857">
    <property type="component" value="Unassembled WGS sequence"/>
</dbReference>
<name>A0AAD3E3P3_9CHLO</name>
<evidence type="ECO:0008006" key="5">
    <source>
        <dbReference type="Google" id="ProtNLM"/>
    </source>
</evidence>
<dbReference type="InterPro" id="IPR013785">
    <property type="entry name" value="Aldolase_TIM"/>
</dbReference>
<evidence type="ECO:0000256" key="2">
    <source>
        <dbReference type="ARBA" id="ARBA00022485"/>
    </source>
</evidence>
<dbReference type="InterPro" id="IPR058240">
    <property type="entry name" value="rSAM_sf"/>
</dbReference>
<accession>A0AAD3E3P3</accession>